<evidence type="ECO:0000313" key="1">
    <source>
        <dbReference type="EMBL" id="BAD05246.1"/>
    </source>
</evidence>
<dbReference type="EMBL" id="AP003907">
    <property type="protein sequence ID" value="BAD05246.1"/>
    <property type="molecule type" value="Genomic_DNA"/>
</dbReference>
<dbReference type="Proteomes" id="UP000000763">
    <property type="component" value="Chromosome 8"/>
</dbReference>
<organism evidence="1 2">
    <name type="scientific">Oryza sativa subsp. japonica</name>
    <name type="common">Rice</name>
    <dbReference type="NCBI Taxonomy" id="39947"/>
    <lineage>
        <taxon>Eukaryota</taxon>
        <taxon>Viridiplantae</taxon>
        <taxon>Streptophyta</taxon>
        <taxon>Embryophyta</taxon>
        <taxon>Tracheophyta</taxon>
        <taxon>Spermatophyta</taxon>
        <taxon>Magnoliopsida</taxon>
        <taxon>Liliopsida</taxon>
        <taxon>Poales</taxon>
        <taxon>Poaceae</taxon>
        <taxon>BOP clade</taxon>
        <taxon>Oryzoideae</taxon>
        <taxon>Oryzeae</taxon>
        <taxon>Oryzinae</taxon>
        <taxon>Oryza</taxon>
        <taxon>Oryza sativa</taxon>
    </lineage>
</organism>
<sequence>MPCMCPSGYVGFGLRLRGLWIKGPTVPKDNAPITDKMTWSMRHIDPSVCLDPVVFSILM</sequence>
<evidence type="ECO:0000313" key="2">
    <source>
        <dbReference type="Proteomes" id="UP000000763"/>
    </source>
</evidence>
<protein>
    <submittedName>
        <fullName evidence="1">Uncharacterized protein</fullName>
    </submittedName>
</protein>
<accession>Q6ZJQ0</accession>
<reference evidence="2" key="1">
    <citation type="journal article" date="2005" name="Nature">
        <title>The map-based sequence of the rice genome.</title>
        <authorList>
            <consortium name="International rice genome sequencing project (IRGSP)"/>
            <person name="Matsumoto T."/>
            <person name="Wu J."/>
            <person name="Kanamori H."/>
            <person name="Katayose Y."/>
            <person name="Fujisawa M."/>
            <person name="Namiki N."/>
            <person name="Mizuno H."/>
            <person name="Yamamoto K."/>
            <person name="Antonio B.A."/>
            <person name="Baba T."/>
            <person name="Sakata K."/>
            <person name="Nagamura Y."/>
            <person name="Aoki H."/>
            <person name="Arikawa K."/>
            <person name="Arita K."/>
            <person name="Bito T."/>
            <person name="Chiden Y."/>
            <person name="Fujitsuka N."/>
            <person name="Fukunaka R."/>
            <person name="Hamada M."/>
            <person name="Harada C."/>
            <person name="Hayashi A."/>
            <person name="Hijishita S."/>
            <person name="Honda M."/>
            <person name="Hosokawa S."/>
            <person name="Ichikawa Y."/>
            <person name="Idonuma A."/>
            <person name="Iijima M."/>
            <person name="Ikeda M."/>
            <person name="Ikeno M."/>
            <person name="Ito K."/>
            <person name="Ito S."/>
            <person name="Ito T."/>
            <person name="Ito Y."/>
            <person name="Ito Y."/>
            <person name="Iwabuchi A."/>
            <person name="Kamiya K."/>
            <person name="Karasawa W."/>
            <person name="Kurita K."/>
            <person name="Katagiri S."/>
            <person name="Kikuta A."/>
            <person name="Kobayashi H."/>
            <person name="Kobayashi N."/>
            <person name="Machita K."/>
            <person name="Maehara T."/>
            <person name="Masukawa M."/>
            <person name="Mizubayashi T."/>
            <person name="Mukai Y."/>
            <person name="Nagasaki H."/>
            <person name="Nagata Y."/>
            <person name="Naito S."/>
            <person name="Nakashima M."/>
            <person name="Nakama Y."/>
            <person name="Nakamichi Y."/>
            <person name="Nakamura M."/>
            <person name="Meguro A."/>
            <person name="Negishi M."/>
            <person name="Ohta I."/>
            <person name="Ohta T."/>
            <person name="Okamoto M."/>
            <person name="Ono N."/>
            <person name="Saji S."/>
            <person name="Sakaguchi M."/>
            <person name="Sakai K."/>
            <person name="Shibata M."/>
            <person name="Shimokawa T."/>
            <person name="Song J."/>
            <person name="Takazaki Y."/>
            <person name="Terasawa K."/>
            <person name="Tsugane M."/>
            <person name="Tsuji K."/>
            <person name="Ueda S."/>
            <person name="Waki K."/>
            <person name="Yamagata H."/>
            <person name="Yamamoto M."/>
            <person name="Yamamoto S."/>
            <person name="Yamane H."/>
            <person name="Yoshiki S."/>
            <person name="Yoshihara R."/>
            <person name="Yukawa K."/>
            <person name="Zhong H."/>
            <person name="Yano M."/>
            <person name="Yuan Q."/>
            <person name="Ouyang S."/>
            <person name="Liu J."/>
            <person name="Jones K.M."/>
            <person name="Gansberger K."/>
            <person name="Moffat K."/>
            <person name="Hill J."/>
            <person name="Bera J."/>
            <person name="Fadrosh D."/>
            <person name="Jin S."/>
            <person name="Johri S."/>
            <person name="Kim M."/>
            <person name="Overton L."/>
            <person name="Reardon M."/>
            <person name="Tsitrin T."/>
            <person name="Vuong H."/>
            <person name="Weaver B."/>
            <person name="Ciecko A."/>
            <person name="Tallon L."/>
            <person name="Jackson J."/>
            <person name="Pai G."/>
            <person name="Aken S.V."/>
            <person name="Utterback T."/>
            <person name="Reidmuller S."/>
            <person name="Feldblyum T."/>
            <person name="Hsiao J."/>
            <person name="Zismann V."/>
            <person name="Iobst S."/>
            <person name="de Vazeille A.R."/>
            <person name="Buell C.R."/>
            <person name="Ying K."/>
            <person name="Li Y."/>
            <person name="Lu T."/>
            <person name="Huang Y."/>
            <person name="Zhao Q."/>
            <person name="Feng Q."/>
            <person name="Zhang L."/>
            <person name="Zhu J."/>
            <person name="Weng Q."/>
            <person name="Mu J."/>
            <person name="Lu Y."/>
            <person name="Fan D."/>
            <person name="Liu Y."/>
            <person name="Guan J."/>
            <person name="Zhang Y."/>
            <person name="Yu S."/>
            <person name="Liu X."/>
            <person name="Zhang Y."/>
            <person name="Hong G."/>
            <person name="Han B."/>
            <person name="Choisne N."/>
            <person name="Demange N."/>
            <person name="Orjeda G."/>
            <person name="Samain S."/>
            <person name="Cattolico L."/>
            <person name="Pelletier E."/>
            <person name="Couloux A."/>
            <person name="Segurens B."/>
            <person name="Wincker P."/>
            <person name="D'Hont A."/>
            <person name="Scarpelli C."/>
            <person name="Weissenbach J."/>
            <person name="Salanoubat M."/>
            <person name="Quetier F."/>
            <person name="Yu Y."/>
            <person name="Kim H.R."/>
            <person name="Rambo T."/>
            <person name="Currie J."/>
            <person name="Collura K."/>
            <person name="Luo M."/>
            <person name="Yang T."/>
            <person name="Ammiraju J.S.S."/>
            <person name="Engler F."/>
            <person name="Soderlund C."/>
            <person name="Wing R.A."/>
            <person name="Palmer L.E."/>
            <person name="de la Bastide M."/>
            <person name="Spiegel L."/>
            <person name="Nascimento L."/>
            <person name="Zutavern T."/>
            <person name="O'Shaughnessy A."/>
            <person name="Dike S."/>
            <person name="Dedhia N."/>
            <person name="Preston R."/>
            <person name="Balija V."/>
            <person name="McCombie W.R."/>
            <person name="Chow T."/>
            <person name="Chen H."/>
            <person name="Chung M."/>
            <person name="Chen C."/>
            <person name="Shaw J."/>
            <person name="Wu H."/>
            <person name="Hsiao K."/>
            <person name="Chao Y."/>
            <person name="Chu M."/>
            <person name="Cheng C."/>
            <person name="Hour A."/>
            <person name="Lee P."/>
            <person name="Lin S."/>
            <person name="Lin Y."/>
            <person name="Liou J."/>
            <person name="Liu S."/>
            <person name="Hsing Y."/>
            <person name="Raghuvanshi S."/>
            <person name="Mohanty A."/>
            <person name="Bharti A.K."/>
            <person name="Gaur A."/>
            <person name="Gupta V."/>
            <person name="Kumar D."/>
            <person name="Ravi V."/>
            <person name="Vij S."/>
            <person name="Kapur A."/>
            <person name="Khurana P."/>
            <person name="Khurana P."/>
            <person name="Khurana J.P."/>
            <person name="Tyagi A.K."/>
            <person name="Gaikwad K."/>
            <person name="Singh A."/>
            <person name="Dalal V."/>
            <person name="Srivastava S."/>
            <person name="Dixit A."/>
            <person name="Pal A.K."/>
            <person name="Ghazi I.A."/>
            <person name="Yadav M."/>
            <person name="Pandit A."/>
            <person name="Bhargava A."/>
            <person name="Sureshbabu K."/>
            <person name="Batra K."/>
            <person name="Sharma T.R."/>
            <person name="Mohapatra T."/>
            <person name="Singh N.K."/>
            <person name="Messing J."/>
            <person name="Nelson A.B."/>
            <person name="Fuks G."/>
            <person name="Kavchok S."/>
            <person name="Keizer G."/>
            <person name="Linton E."/>
            <person name="Llaca V."/>
            <person name="Song R."/>
            <person name="Tanyolac B."/>
            <person name="Young S."/>
            <person name="Ho-Il K."/>
            <person name="Hahn J.H."/>
            <person name="Sangsakoo G."/>
            <person name="Vanavichit A."/>
            <person name="de Mattos Luiz.A.T."/>
            <person name="Zimmer P.D."/>
            <person name="Malone G."/>
            <person name="Dellagostin O."/>
            <person name="de Oliveira A.C."/>
            <person name="Bevan M."/>
            <person name="Bancroft I."/>
            <person name="Minx P."/>
            <person name="Cordum H."/>
            <person name="Wilson R."/>
            <person name="Cheng Z."/>
            <person name="Jin W."/>
            <person name="Jiang J."/>
            <person name="Leong S.A."/>
            <person name="Iwama H."/>
            <person name="Gojobori T."/>
            <person name="Itoh T."/>
            <person name="Niimura Y."/>
            <person name="Fujii Y."/>
            <person name="Habara T."/>
            <person name="Sakai H."/>
            <person name="Sato Y."/>
            <person name="Wilson G."/>
            <person name="Kumar K."/>
            <person name="McCouch S."/>
            <person name="Juretic N."/>
            <person name="Hoen D."/>
            <person name="Wright S."/>
            <person name="Bruskiewich R."/>
            <person name="Bureau T."/>
            <person name="Miyao A."/>
            <person name="Hirochika H."/>
            <person name="Nishikawa T."/>
            <person name="Kadowaki K."/>
            <person name="Sugiura M."/>
            <person name="Burr B."/>
            <person name="Sasaki T."/>
        </authorList>
    </citation>
    <scope>NUCLEOTIDE SEQUENCE [LARGE SCALE GENOMIC DNA]</scope>
    <source>
        <strain evidence="2">cv. Nipponbare</strain>
    </source>
</reference>
<gene>
    <name evidence="1" type="primary">OJ1217_D10.19</name>
</gene>
<reference evidence="2" key="2">
    <citation type="journal article" date="2008" name="Nucleic Acids Res.">
        <title>The rice annotation project database (RAP-DB): 2008 update.</title>
        <authorList>
            <consortium name="The rice annotation project (RAP)"/>
        </authorList>
    </citation>
    <scope>GENOME REANNOTATION</scope>
    <source>
        <strain evidence="2">cv. Nipponbare</strain>
    </source>
</reference>
<proteinExistence type="predicted"/>
<name>Q6ZJQ0_ORYSJ</name>
<dbReference type="AlphaFoldDB" id="Q6ZJQ0"/>